<keyword evidence="1" id="KW-1133">Transmembrane helix</keyword>
<name>A0ABS4XN13_GLUPR</name>
<reference evidence="2 3" key="1">
    <citation type="submission" date="2021-03" db="EMBL/GenBank/DDBJ databases">
        <title>Sequencing the genomes of 1000 actinobacteria strains.</title>
        <authorList>
            <person name="Klenk H.-P."/>
        </authorList>
    </citation>
    <scope>NUCLEOTIDE SEQUENCE [LARGE SCALE GENOMIC DNA]</scope>
    <source>
        <strain evidence="2 3">DSM 20168</strain>
    </source>
</reference>
<keyword evidence="1" id="KW-0812">Transmembrane</keyword>
<evidence type="ECO:0000313" key="3">
    <source>
        <dbReference type="Proteomes" id="UP001195422"/>
    </source>
</evidence>
<evidence type="ECO:0008006" key="4">
    <source>
        <dbReference type="Google" id="ProtNLM"/>
    </source>
</evidence>
<gene>
    <name evidence="2" type="ORF">JOF39_000743</name>
</gene>
<protein>
    <recommendedName>
        <fullName evidence="4">Secreted peptide</fullName>
    </recommendedName>
</protein>
<feature type="transmembrane region" description="Helical" evidence="1">
    <location>
        <begin position="32"/>
        <end position="52"/>
    </location>
</feature>
<dbReference type="EMBL" id="JAGIOJ010000001">
    <property type="protein sequence ID" value="MBP2397662.1"/>
    <property type="molecule type" value="Genomic_DNA"/>
</dbReference>
<evidence type="ECO:0000256" key="1">
    <source>
        <dbReference type="SAM" id="Phobius"/>
    </source>
</evidence>
<dbReference type="Proteomes" id="UP001195422">
    <property type="component" value="Unassembled WGS sequence"/>
</dbReference>
<keyword evidence="1" id="KW-0472">Membrane</keyword>
<accession>A0ABS4XN13</accession>
<proteinExistence type="predicted"/>
<keyword evidence="3" id="KW-1185">Reference proteome</keyword>
<comment type="caution">
    <text evidence="2">The sequence shown here is derived from an EMBL/GenBank/DDBJ whole genome shotgun (WGS) entry which is preliminary data.</text>
</comment>
<evidence type="ECO:0000313" key="2">
    <source>
        <dbReference type="EMBL" id="MBP2397662.1"/>
    </source>
</evidence>
<sequence length="69" mass="7403">MLFPISTVTCVAASFYALLANCFFSRAVSACFMVSLPFLGPVLPLLLTVLLVPGNPASRNRRHTTICGD</sequence>
<organism evidence="2 3">
    <name type="scientific">Glutamicibacter protophormiae</name>
    <name type="common">Brevibacterium protophormiae</name>
    <dbReference type="NCBI Taxonomy" id="37930"/>
    <lineage>
        <taxon>Bacteria</taxon>
        <taxon>Bacillati</taxon>
        <taxon>Actinomycetota</taxon>
        <taxon>Actinomycetes</taxon>
        <taxon>Micrococcales</taxon>
        <taxon>Micrococcaceae</taxon>
        <taxon>Glutamicibacter</taxon>
    </lineage>
</organism>